<name>A0A8H9TGB4_VIBVL</name>
<comment type="caution">
    <text evidence="1">The sequence shown here is derived from an EMBL/GenBank/DDBJ whole genome shotgun (WGS) entry which is preliminary data.</text>
</comment>
<gene>
    <name evidence="1" type="ORF">I7730_14645</name>
</gene>
<reference evidence="1" key="1">
    <citation type="journal article" date="2018" name="Genome Biol.">
        <title>SKESA: strategic k-mer extension for scrupulous assemblies.</title>
        <authorList>
            <person name="Souvorov A."/>
            <person name="Agarwala R."/>
            <person name="Lipman D.J."/>
        </authorList>
    </citation>
    <scope>NUCLEOTIDE SEQUENCE</scope>
    <source>
        <strain evidence="1">BCW_3452</strain>
    </source>
</reference>
<protein>
    <submittedName>
        <fullName evidence="1">Uncharacterized protein</fullName>
    </submittedName>
</protein>
<sequence length="306" mass="33934">MNFSNLNPSTFCNTFGVQFRAYFEVLCSRSDLYLSSGYLPLQPPIGDSYLDFKNPLRYIPTPLINAIANNRSGEKATEAFMAFLKSVICTDYPVPFEATSFIHQHPISTNHLMLGDSAEIAVISDVLVNRFLAHKFPVCELGTIERNTDITITQKHQFYLRSNGFDYIVESIPFSKASSVEDWECAQSILGLGMPELKRFSVLTSLRVPSVNTPDNVPELDILVVDANGHVMMGNQSREGLDEILNVIACIEGGLVRLNDDGMADALQGLNNCKSVKKAQRYLKRIASSSPRLEFSNQHLNGATNG</sequence>
<evidence type="ECO:0000313" key="1">
    <source>
        <dbReference type="EMBL" id="HAS8541015.1"/>
    </source>
</evidence>
<accession>A0A8H9TGB4</accession>
<reference evidence="1" key="2">
    <citation type="submission" date="2019-01" db="EMBL/GenBank/DDBJ databases">
        <authorList>
            <consortium name="NCBI Pathogen Detection Project"/>
        </authorList>
    </citation>
    <scope>NUCLEOTIDE SEQUENCE</scope>
    <source>
        <strain evidence="1">BCW_3452</strain>
    </source>
</reference>
<organism evidence="1">
    <name type="scientific">Vibrio vulnificus</name>
    <dbReference type="NCBI Taxonomy" id="672"/>
    <lineage>
        <taxon>Bacteria</taxon>
        <taxon>Pseudomonadati</taxon>
        <taxon>Pseudomonadota</taxon>
        <taxon>Gammaproteobacteria</taxon>
        <taxon>Vibrionales</taxon>
        <taxon>Vibrionaceae</taxon>
        <taxon>Vibrio</taxon>
    </lineage>
</organism>
<dbReference type="EMBL" id="DACRBY010000017">
    <property type="protein sequence ID" value="HAS8541015.1"/>
    <property type="molecule type" value="Genomic_DNA"/>
</dbReference>
<dbReference type="AlphaFoldDB" id="A0A8H9TGB4"/>
<proteinExistence type="predicted"/>
<dbReference type="Proteomes" id="UP000863257">
    <property type="component" value="Unassembled WGS sequence"/>
</dbReference>